<protein>
    <submittedName>
        <fullName evidence="1">Uncharacterized protein</fullName>
    </submittedName>
</protein>
<evidence type="ECO:0000313" key="1">
    <source>
        <dbReference type="EMBL" id="MBY3063227.1"/>
    </source>
</evidence>
<dbReference type="EMBL" id="JAAXQQ010000002">
    <property type="protein sequence ID" value="MBY3063227.1"/>
    <property type="molecule type" value="Genomic_DNA"/>
</dbReference>
<sequence length="73" mass="7881">MPIRNSELSGRVGKIEGLVDNLGFRVQIGEQSAAATAGAIKEVQTSLTVQGGDLRVMKEILQRIEATQKRTTN</sequence>
<reference evidence="1" key="1">
    <citation type="submission" date="2020-04" db="EMBL/GenBank/DDBJ databases">
        <title>Global-level population genomics supports evidence of horizontal gene transfer on evolution of Rhizobia in Lentils.</title>
        <authorList>
            <person name="Gai Y."/>
            <person name="Cook D."/>
            <person name="Riely B."/>
        </authorList>
    </citation>
    <scope>NUCLEOTIDE SEQUENCE</scope>
    <source>
        <strain evidence="1">TLR9</strain>
    </source>
</reference>
<dbReference type="AlphaFoldDB" id="A0AB35FAH5"/>
<dbReference type="Proteomes" id="UP000758022">
    <property type="component" value="Unassembled WGS sequence"/>
</dbReference>
<gene>
    <name evidence="1" type="ORF">HFO74_07195</name>
</gene>
<comment type="caution">
    <text evidence="1">The sequence shown here is derived from an EMBL/GenBank/DDBJ whole genome shotgun (WGS) entry which is preliminary data.</text>
</comment>
<evidence type="ECO:0000313" key="2">
    <source>
        <dbReference type="Proteomes" id="UP000758022"/>
    </source>
</evidence>
<name>A0AB35FAH5_9HYPH</name>
<proteinExistence type="predicted"/>
<organism evidence="1 2">
    <name type="scientific">Rhizobium laguerreae</name>
    <dbReference type="NCBI Taxonomy" id="1076926"/>
    <lineage>
        <taxon>Bacteria</taxon>
        <taxon>Pseudomonadati</taxon>
        <taxon>Pseudomonadota</taxon>
        <taxon>Alphaproteobacteria</taxon>
        <taxon>Hyphomicrobiales</taxon>
        <taxon>Rhizobiaceae</taxon>
        <taxon>Rhizobium/Agrobacterium group</taxon>
        <taxon>Rhizobium</taxon>
    </lineage>
</organism>
<dbReference type="RefSeq" id="WP_168256294.1">
    <property type="nucleotide sequence ID" value="NZ_CP088090.1"/>
</dbReference>
<accession>A0AB35FAH5</accession>